<evidence type="ECO:0000313" key="4">
    <source>
        <dbReference type="Proteomes" id="UP000552587"/>
    </source>
</evidence>
<dbReference type="SUPFAM" id="SSF53756">
    <property type="entry name" value="UDP-Glycosyltransferase/glycogen phosphorylase"/>
    <property type="match status" value="1"/>
</dbReference>
<reference evidence="3 4" key="1">
    <citation type="submission" date="2020-07" db="EMBL/GenBank/DDBJ databases">
        <authorList>
            <person name="Xu S."/>
            <person name="Li A."/>
        </authorList>
    </citation>
    <scope>NUCLEOTIDE SEQUENCE [LARGE SCALE GENOMIC DNA]</scope>
    <source>
        <strain evidence="3 4">SG-8</strain>
    </source>
</reference>
<gene>
    <name evidence="3" type="ORF">H4F99_02800</name>
</gene>
<dbReference type="Gene3D" id="3.40.50.2000">
    <property type="entry name" value="Glycogen Phosphorylase B"/>
    <property type="match status" value="2"/>
</dbReference>
<comment type="caution">
    <text evidence="3">The sequence shown here is derived from an EMBL/GenBank/DDBJ whole genome shotgun (WGS) entry which is preliminary data.</text>
</comment>
<dbReference type="InterPro" id="IPR028098">
    <property type="entry name" value="Glyco_trans_4-like_N"/>
</dbReference>
<keyword evidence="4" id="KW-1185">Reference proteome</keyword>
<dbReference type="AlphaFoldDB" id="A0A7W3U1Y9"/>
<dbReference type="EMBL" id="JACHTE010000002">
    <property type="protein sequence ID" value="MBB1087414.1"/>
    <property type="molecule type" value="Genomic_DNA"/>
</dbReference>
<dbReference type="Pfam" id="PF00534">
    <property type="entry name" value="Glycos_transf_1"/>
    <property type="match status" value="1"/>
</dbReference>
<proteinExistence type="predicted"/>
<feature type="domain" description="Glycosyl transferase family 1" evidence="1">
    <location>
        <begin position="210"/>
        <end position="377"/>
    </location>
</feature>
<dbReference type="Pfam" id="PF13439">
    <property type="entry name" value="Glyco_transf_4"/>
    <property type="match status" value="1"/>
</dbReference>
<feature type="domain" description="Glycosyltransferase subfamily 4-like N-terminal" evidence="2">
    <location>
        <begin position="38"/>
        <end position="199"/>
    </location>
</feature>
<dbReference type="Proteomes" id="UP000552587">
    <property type="component" value="Unassembled WGS sequence"/>
</dbReference>
<dbReference type="GO" id="GO:0016757">
    <property type="term" value="F:glycosyltransferase activity"/>
    <property type="evidence" value="ECO:0007669"/>
    <property type="project" value="UniProtKB-ARBA"/>
</dbReference>
<dbReference type="PANTHER" id="PTHR12526">
    <property type="entry name" value="GLYCOSYLTRANSFERASE"/>
    <property type="match status" value="1"/>
</dbReference>
<dbReference type="InterPro" id="IPR001296">
    <property type="entry name" value="Glyco_trans_1"/>
</dbReference>
<protein>
    <submittedName>
        <fullName evidence="3">Glycosyltransferase</fullName>
    </submittedName>
</protein>
<keyword evidence="3" id="KW-0808">Transferase</keyword>
<organism evidence="3 4">
    <name type="scientific">Marilutibacter penaei</name>
    <dbReference type="NCBI Taxonomy" id="2759900"/>
    <lineage>
        <taxon>Bacteria</taxon>
        <taxon>Pseudomonadati</taxon>
        <taxon>Pseudomonadota</taxon>
        <taxon>Gammaproteobacteria</taxon>
        <taxon>Lysobacterales</taxon>
        <taxon>Lysobacteraceae</taxon>
        <taxon>Marilutibacter</taxon>
    </lineage>
</organism>
<accession>A0A7W3U1Y9</accession>
<sequence length="404" mass="43410">MPPWSASLIAAEPVAPEAVQPAPVRLLLLTDTTLENTGGSERFLRNLIERLPVDRYDVTVVQLGAREESDVQASLGASGRPLRLLGWPTAAIYGRSGRRTLRRLRDFVREGRFDIIQSQHEKSDLANAAARGAGACRHVSNRRDMGFMKNARLRLAFRLLNGRYDAVVAPAHEILGALARHERLGPGRMVWIPNGVDTAKFRPAASAGQRQAMRASLGLGPDEIAFGCVASLYPVKGHAVLLDAFARVHARNPRCRLLLVGSGELAGPLERQAQALGLGAAVTQLGIRADIDRILPALDVSVLASHSEGMSNAVLEAMASGLPVLATAVGGNLQLVRDGVTGCLVPAADVTEMATAMDRLAGDAGLREQLGAAGRRRIEAEFSLETMVRAYERLYQRLLEGPCH</sequence>
<name>A0A7W3U1Y9_9GAMM</name>
<evidence type="ECO:0000259" key="2">
    <source>
        <dbReference type="Pfam" id="PF13439"/>
    </source>
</evidence>
<dbReference type="PANTHER" id="PTHR12526:SF630">
    <property type="entry name" value="GLYCOSYLTRANSFERASE"/>
    <property type="match status" value="1"/>
</dbReference>
<evidence type="ECO:0000259" key="1">
    <source>
        <dbReference type="Pfam" id="PF00534"/>
    </source>
</evidence>
<evidence type="ECO:0000313" key="3">
    <source>
        <dbReference type="EMBL" id="MBB1087414.1"/>
    </source>
</evidence>